<feature type="region of interest" description="Disordered" evidence="1">
    <location>
        <begin position="25"/>
        <end position="44"/>
    </location>
</feature>
<evidence type="ECO:0000256" key="1">
    <source>
        <dbReference type="SAM" id="MobiDB-lite"/>
    </source>
</evidence>
<evidence type="ECO:0008006" key="5">
    <source>
        <dbReference type="Google" id="ProtNLM"/>
    </source>
</evidence>
<gene>
    <name evidence="3" type="ORF">F1735_17195</name>
</gene>
<dbReference type="EMBL" id="WHJF01000044">
    <property type="protein sequence ID" value="NHZ64020.1"/>
    <property type="molecule type" value="Genomic_DNA"/>
</dbReference>
<evidence type="ECO:0000313" key="3">
    <source>
        <dbReference type="EMBL" id="NHZ64020.1"/>
    </source>
</evidence>
<evidence type="ECO:0000256" key="2">
    <source>
        <dbReference type="SAM" id="SignalP"/>
    </source>
</evidence>
<reference evidence="3 4" key="1">
    <citation type="submission" date="2019-10" db="EMBL/GenBank/DDBJ databases">
        <title>Taxonomy of Antarctic Massilia spp.: description of Massilia rubra sp. nov., Massilia aquatica sp. nov., Massilia mucilaginosa sp. nov., Massilia frigida sp. nov. isolated from streams, lakes and regoliths.</title>
        <authorList>
            <person name="Holochova P."/>
            <person name="Sedlacek I."/>
            <person name="Kralova S."/>
            <person name="Maslanova I."/>
            <person name="Busse H.-J."/>
            <person name="Stankova E."/>
            <person name="Vrbovska V."/>
            <person name="Kovarovic V."/>
            <person name="Bartak M."/>
            <person name="Svec P."/>
            <person name="Pantucek R."/>
        </authorList>
    </citation>
    <scope>NUCLEOTIDE SEQUENCE [LARGE SCALE GENOMIC DNA]</scope>
    <source>
        <strain evidence="3 4">CCM 8694</strain>
    </source>
</reference>
<sequence length="304" mass="33169">MKKAVLAIVVSVGVLSLAACRSGKQEHQPGLSETEKRSADGRDRTCSLPDGSQFALTAHAPHLGKYDAFHSGKIRDAFAAAFHITYRGKHVATTLASFNDDLPDCVDYGMSENTIYALTDKAVFRFMTADGKRGGSVLVVSDDGGLTFSDNLHPNAPLQAGANTQLKAAFQAFAYYRSRFRILGGQYQLEITDPLSFDKFLLFVSANRGKTWTGPIGSVDPTVFSSSEVDRQRASFAWNAWQFKLFKAEQEACKHPPPETGCASATNNDWSAQWRACLSERAAPACLKSLPDPTPRLRERQPGA</sequence>
<feature type="chain" id="PRO_5046128433" description="Lipoprotein" evidence="2">
    <location>
        <begin position="19"/>
        <end position="304"/>
    </location>
</feature>
<name>A0ABX0MMM0_9BURK</name>
<accession>A0ABX0MMM0</accession>
<dbReference type="CDD" id="cd15482">
    <property type="entry name" value="Sialidase_non-viral"/>
    <property type="match status" value="1"/>
</dbReference>
<proteinExistence type="predicted"/>
<comment type="caution">
    <text evidence="3">The sequence shown here is derived from an EMBL/GenBank/DDBJ whole genome shotgun (WGS) entry which is preliminary data.</text>
</comment>
<dbReference type="SUPFAM" id="SSF50939">
    <property type="entry name" value="Sialidases"/>
    <property type="match status" value="1"/>
</dbReference>
<protein>
    <recommendedName>
        <fullName evidence="5">Lipoprotein</fullName>
    </recommendedName>
</protein>
<evidence type="ECO:0000313" key="4">
    <source>
        <dbReference type="Proteomes" id="UP000610594"/>
    </source>
</evidence>
<dbReference type="PROSITE" id="PS51257">
    <property type="entry name" value="PROKAR_LIPOPROTEIN"/>
    <property type="match status" value="1"/>
</dbReference>
<keyword evidence="2" id="KW-0732">Signal</keyword>
<keyword evidence="4" id="KW-1185">Reference proteome</keyword>
<feature type="signal peptide" evidence="2">
    <location>
        <begin position="1"/>
        <end position="18"/>
    </location>
</feature>
<organism evidence="3 4">
    <name type="scientific">Massilia genomosp. 1</name>
    <dbReference type="NCBI Taxonomy" id="2609280"/>
    <lineage>
        <taxon>Bacteria</taxon>
        <taxon>Pseudomonadati</taxon>
        <taxon>Pseudomonadota</taxon>
        <taxon>Betaproteobacteria</taxon>
        <taxon>Burkholderiales</taxon>
        <taxon>Oxalobacteraceae</taxon>
        <taxon>Telluria group</taxon>
        <taxon>Massilia</taxon>
    </lineage>
</organism>
<dbReference type="InterPro" id="IPR036278">
    <property type="entry name" value="Sialidase_sf"/>
</dbReference>
<dbReference type="RefSeq" id="WP_167238079.1">
    <property type="nucleotide sequence ID" value="NZ_WHJF01000044.1"/>
</dbReference>
<dbReference type="Proteomes" id="UP000610594">
    <property type="component" value="Unassembled WGS sequence"/>
</dbReference>